<name>A0A220UGD0_9MICO</name>
<sequence length="173" mass="18969">MTRTMPRRGGATAPVDSGARALRLLLARLDQDQADLERARELLRQGRSQLEEDPREAFELIHRAALRGAGVLVSRANRERRRALPLNVWTALARLGGPDAERAEQLEPLVAERMRLDREVSAQPDPELLRSHLEGTGAHLELVAQRLLEDLPAHVTELIAPGGASPVEGAQPG</sequence>
<feature type="domain" description="SAV-6107-like HEPN" evidence="2">
    <location>
        <begin position="51"/>
        <end position="122"/>
    </location>
</feature>
<evidence type="ECO:0000313" key="4">
    <source>
        <dbReference type="Proteomes" id="UP000198398"/>
    </source>
</evidence>
<protein>
    <recommendedName>
        <fullName evidence="2">SAV-6107-like HEPN domain-containing protein</fullName>
    </recommendedName>
</protein>
<dbReference type="AlphaFoldDB" id="A0A220UGD0"/>
<dbReference type="Proteomes" id="UP000198398">
    <property type="component" value="Chromosome"/>
</dbReference>
<organism evidence="3 4">
    <name type="scientific">Brachybacterium avium</name>
    <dbReference type="NCBI Taxonomy" id="2017485"/>
    <lineage>
        <taxon>Bacteria</taxon>
        <taxon>Bacillati</taxon>
        <taxon>Actinomycetota</taxon>
        <taxon>Actinomycetes</taxon>
        <taxon>Micrococcales</taxon>
        <taxon>Dermabacteraceae</taxon>
        <taxon>Brachybacterium</taxon>
    </lineage>
</organism>
<evidence type="ECO:0000313" key="3">
    <source>
        <dbReference type="EMBL" id="ASK67217.1"/>
    </source>
</evidence>
<dbReference type="KEGG" id="brv:CFK39_13330"/>
<accession>A0A220UGD0</accession>
<dbReference type="RefSeq" id="WP_089066449.1">
    <property type="nucleotide sequence ID" value="NZ_CP022316.1"/>
</dbReference>
<gene>
    <name evidence="3" type="ORF">CFK39_13330</name>
</gene>
<proteinExistence type="predicted"/>
<dbReference type="InterPro" id="IPR040891">
    <property type="entry name" value="HEPN_SAV_6107"/>
</dbReference>
<feature type="coiled-coil region" evidence="1">
    <location>
        <begin position="19"/>
        <end position="53"/>
    </location>
</feature>
<reference evidence="4" key="1">
    <citation type="submission" date="2017-07" db="EMBL/GenBank/DDBJ databases">
        <title>Brachybacterium sp. VR2415.</title>
        <authorList>
            <person name="Tak E.J."/>
            <person name="Bae J.-W."/>
        </authorList>
    </citation>
    <scope>NUCLEOTIDE SEQUENCE [LARGE SCALE GENOMIC DNA]</scope>
    <source>
        <strain evidence="4">VR2415</strain>
    </source>
</reference>
<keyword evidence="4" id="KW-1185">Reference proteome</keyword>
<evidence type="ECO:0000256" key="1">
    <source>
        <dbReference type="SAM" id="Coils"/>
    </source>
</evidence>
<dbReference type="OrthoDB" id="4793372at2"/>
<dbReference type="EMBL" id="CP022316">
    <property type="protein sequence ID" value="ASK67217.1"/>
    <property type="molecule type" value="Genomic_DNA"/>
</dbReference>
<keyword evidence="1" id="KW-0175">Coiled coil</keyword>
<evidence type="ECO:0000259" key="2">
    <source>
        <dbReference type="Pfam" id="PF18726"/>
    </source>
</evidence>
<dbReference type="Pfam" id="PF18726">
    <property type="entry name" value="HEPN_SAV_6107"/>
    <property type="match status" value="1"/>
</dbReference>